<dbReference type="Gene3D" id="1.10.268.10">
    <property type="entry name" value="Topoisomerase, domain 3"/>
    <property type="match status" value="1"/>
</dbReference>
<dbReference type="PRINTS" id="PR01158">
    <property type="entry name" value="TOPISMRASEII"/>
</dbReference>
<feature type="domain" description="Topo IIA-type catalytic" evidence="20">
    <location>
        <begin position="1306"/>
        <end position="1738"/>
    </location>
</feature>
<feature type="compositionally biased region" description="Low complexity" evidence="17">
    <location>
        <begin position="1805"/>
        <end position="1822"/>
    </location>
</feature>
<dbReference type="InterPro" id="IPR020568">
    <property type="entry name" value="Ribosomal_Su5_D2-typ_SF"/>
</dbReference>
<dbReference type="PROSITE" id="PS50819">
    <property type="entry name" value="INTEIN_ENDONUCLEASE"/>
    <property type="match status" value="1"/>
</dbReference>
<comment type="cofactor">
    <cofactor evidence="3">
        <name>Mn(2+)</name>
        <dbReference type="ChEBI" id="CHEBI:29035"/>
    </cofactor>
</comment>
<feature type="compositionally biased region" description="Basic residues" evidence="17">
    <location>
        <begin position="1833"/>
        <end position="1842"/>
    </location>
</feature>
<dbReference type="EMBL" id="UPSH01000001">
    <property type="protein sequence ID" value="VBB18314.1"/>
    <property type="molecule type" value="Genomic_DNA"/>
</dbReference>
<dbReference type="InterPro" id="IPR013759">
    <property type="entry name" value="Topo_IIA_B_C"/>
</dbReference>
<comment type="caution">
    <text evidence="21">The sequence shown here is derived from an EMBL/GenBank/DDBJ whole genome shotgun (WGS) entry which is preliminary data.</text>
</comment>
<dbReference type="SUPFAM" id="SSF55874">
    <property type="entry name" value="ATPase domain of HSP90 chaperone/DNA topoisomerase II/histidine kinase"/>
    <property type="match status" value="2"/>
</dbReference>
<evidence type="ECO:0000259" key="19">
    <source>
        <dbReference type="PROSITE" id="PS50880"/>
    </source>
</evidence>
<dbReference type="Pfam" id="PF05203">
    <property type="entry name" value="Hom_end_hint"/>
    <property type="match status" value="1"/>
</dbReference>
<dbReference type="InterPro" id="IPR007869">
    <property type="entry name" value="Homing_endonuc_PI-Sce"/>
</dbReference>
<evidence type="ECO:0000259" key="20">
    <source>
        <dbReference type="PROSITE" id="PS52040"/>
    </source>
</evidence>
<dbReference type="SUPFAM" id="SSF54211">
    <property type="entry name" value="Ribosomal protein S5 domain 2-like"/>
    <property type="match status" value="1"/>
</dbReference>
<evidence type="ECO:0000256" key="7">
    <source>
        <dbReference type="ARBA" id="ARBA00019635"/>
    </source>
</evidence>
<dbReference type="InterPro" id="IPR050634">
    <property type="entry name" value="DNA_Topoisomerase_II"/>
</dbReference>
<dbReference type="InterPro" id="IPR001241">
    <property type="entry name" value="Topo_IIA"/>
</dbReference>
<dbReference type="SUPFAM" id="SSF51294">
    <property type="entry name" value="Hedgehog/intein (Hint) domain"/>
    <property type="match status" value="1"/>
</dbReference>
<dbReference type="Pfam" id="PF01751">
    <property type="entry name" value="Toprim"/>
    <property type="match status" value="1"/>
</dbReference>
<dbReference type="GO" id="GO:0004519">
    <property type="term" value="F:endonuclease activity"/>
    <property type="evidence" value="ECO:0007669"/>
    <property type="project" value="InterPro"/>
</dbReference>
<evidence type="ECO:0000313" key="21">
    <source>
        <dbReference type="EMBL" id="VBB18314.1"/>
    </source>
</evidence>
<feature type="domain" description="DOD-type homing endonuclease" evidence="18">
    <location>
        <begin position="426"/>
        <end position="561"/>
    </location>
</feature>
<keyword evidence="8" id="KW-0479">Metal-binding</keyword>
<dbReference type="InterPro" id="IPR031660">
    <property type="entry name" value="TOPRIM_C"/>
</dbReference>
<sequence length="1842" mass="209346">MPEDSSSKSKKTVASVKTKAVASKTIKSAKADKIDDDVDENVSVKSTSKTEQKTKTKKAVKSDDGASKDGNLDVEDVYKGMTLHQHILSAPDTYIGTTLVDEVRMFIFDEDTNKINEDVINYVAGFFKTFDEILVNARDHTVRDKTCKNIRITIDRQSGRITVWNDGNGIPVAIHKKYNIYVPEMIFGNLLTSQNYGKKGKTVGGKNGYGAKLCLKKGTTVPLYNGNMKKIEDVNIKDQLIGDDGSVRNVTDITEGEGKLYEIRQQAYNSYIVNEEHILCLRMPDHKVIFWSETEKTWNMLWLDKQKKEIRKKSIRVYPKEKVTCEECGEELSSNLKRHYTRLHPGIEVPKIPRKSPTTTAPNAIKVKEAKKKMEKFAKTIPDDNTLDISVKEYMKLNATTQKRLTGYVGRCVQWEHGDVDIDPYVLGLWLGDGFQRGDRFAINARDDPEILEYLEKWGKNNDAKFTQGKNTPYTYGISSLSKCGVAPLKSQLVKYNLINNKHIPREYLVNSRDTRLKVLAGLIDSDGYVSRDGTRISITQGMNHEQLANDIILLARSLGFMCCTQIVKTSWKYEGELREGEGIRINISGPGAEDIPTRVARKKCNSPVKRDTTGTGCISISEVDGGEYVGVAVDGNQRFVLGDFTVTHNCNIYSSEFEIHTIGVDKIKEVDGKIVPDENAKKVEYKQTFRNNMYDVGKPEINTKISQASKMFTQISYLPDYERYGMNGLTNDMYALLIKRCYDIAACTPKTVNITVNGEDIKCRKFEDYIKLYYSDDPKDKPKITYEKVNDRWEIGIGFNKNVGDRYISFVNGISTFQGGTHVAHVVNNVVAKVTAFIKKKKEYKDLKIMPATIKQYLTFFINCVVEDPGFNSQTKEYMNSKVADWCTCGNNCKDVKCELSDEFIEKLCGNGLMTEVINMSKFKEMRDLDKTDGKKVGNLRDIPKLLDADWAGKRNSHKTSIFFTEGDSAKAFAVSGISVIGNDRYGVFPLRGKLLNVRNANAKQIKANAEFLFIKRILGLKQGMKYRDVSKLRYGSIIILTDQDPDGSHIKGLIINMLEYFWPELLQIKGFVKAYNTPIVKAWKRTDKKKANVKQFYSMSEFEKWRDEKMGGDLKANGWEHKYYKGLGTSTEKEAKESFNNFEDNLVTFLWEHEDDDSVADRMSEGKSEARTLAIAKLKSDLKKKGDKVKKTAKSKKSSEDEDENAENNTDDVADSLVDEDEQESDAKEEDEDDEKTFAYMKSKSHAAITKAFDESLVNLRKEWLQKFLRSNLLEYKPRMQVPFSDFIDRDLIFFSNTDNDRSIPSVVDGLKPSQRMILHCCFKRGRRSKEVKVAQLSGYVSENTDYHHGEASLQGAIIGMAQNYPGSNNINLLKPNGNFGYRRQGGKDHASARYIFTELDPITNFIFREEDDEILNYNYNDDMKVEPDVFAPIIPLGLINGSQGIGTGFSNTTPPHNPRDVVTNLKRLINDEEPIDMLPWYNGFKGTVEKNPKADNKYIIRGKYRVDGAKVHIEDIPIVNGWIEPYEAKMDAKVSVTKDDGLKIESIKKNPGNNNINMVITFKGQELQKMFKAGTLEKFLNMTQSLSVTNLNMFNAKGKMTKYDSIEDVLREFYEYRLGMYEKRKEFFLLKLQNDLDISTYKVKFIKEYLAGTIKIAKKKVTEVISQLEAKGYPKMAHDHRTPEAGRSYRYLTDMSILTLTDDKIKELEENMEHCQMLYDQYLNTPIKKIWLKELDEFLVAYEKWCTEWEEENEIADKADPKAKDGGRGKKGRSKKSTKADDADDVDADAVDEVDSDEDNPTIKISSTSSKTKSSSKSTSKSDKSDVKKVVKKVTKKTS</sequence>
<dbReference type="SUPFAM" id="SSF55608">
    <property type="entry name" value="Homing endonucleases"/>
    <property type="match status" value="1"/>
</dbReference>
<dbReference type="PROSITE" id="PS52040">
    <property type="entry name" value="TOPO_IIA"/>
    <property type="match status" value="1"/>
</dbReference>
<dbReference type="InterPro" id="IPR001154">
    <property type="entry name" value="TopoII_euk"/>
</dbReference>
<evidence type="ECO:0000256" key="12">
    <source>
        <dbReference type="ARBA" id="ARBA00023029"/>
    </source>
</evidence>
<feature type="region of interest" description="Disordered" evidence="17">
    <location>
        <begin position="36"/>
        <end position="67"/>
    </location>
</feature>
<comment type="cofactor">
    <cofactor evidence="4">
        <name>Mg(2+)</name>
        <dbReference type="ChEBI" id="CHEBI:18420"/>
    </cofactor>
</comment>
<name>A0A5K0UA21_9VIRU</name>
<dbReference type="InterPro" id="IPR036890">
    <property type="entry name" value="HATPase_C_sf"/>
</dbReference>
<evidence type="ECO:0000256" key="13">
    <source>
        <dbReference type="ARBA" id="ARBA00023125"/>
    </source>
</evidence>
<evidence type="ECO:0000256" key="5">
    <source>
        <dbReference type="ARBA" id="ARBA00011080"/>
    </source>
</evidence>
<dbReference type="GO" id="GO:0005524">
    <property type="term" value="F:ATP binding"/>
    <property type="evidence" value="ECO:0007669"/>
    <property type="project" value="UniProtKB-KW"/>
</dbReference>
<keyword evidence="14 16" id="KW-0413">Isomerase</keyword>
<evidence type="ECO:0000256" key="16">
    <source>
        <dbReference type="PROSITE-ProRule" id="PRU01384"/>
    </source>
</evidence>
<feature type="active site" description="O-(5'-phospho-DNA)-tyrosine intermediate" evidence="16">
    <location>
        <position position="1397"/>
    </location>
</feature>
<dbReference type="Gene3D" id="3.90.199.10">
    <property type="entry name" value="Topoisomerase II, domain 5"/>
    <property type="match status" value="1"/>
</dbReference>
<dbReference type="InterPro" id="IPR027434">
    <property type="entry name" value="Homing_endonucl"/>
</dbReference>
<dbReference type="Gene3D" id="3.40.50.670">
    <property type="match status" value="2"/>
</dbReference>
<dbReference type="GO" id="GO:0006265">
    <property type="term" value="P:DNA topological change"/>
    <property type="evidence" value="ECO:0007669"/>
    <property type="project" value="UniProtKB-UniRule"/>
</dbReference>
<dbReference type="Pfam" id="PF00204">
    <property type="entry name" value="DNA_gyraseB"/>
    <property type="match status" value="1"/>
</dbReference>
<keyword evidence="9" id="KW-0547">Nucleotide-binding</keyword>
<dbReference type="InterPro" id="IPR013506">
    <property type="entry name" value="Topo_IIA_bsu_dom2"/>
</dbReference>
<dbReference type="PROSITE" id="PS50880">
    <property type="entry name" value="TOPRIM"/>
    <property type="match status" value="1"/>
</dbReference>
<keyword evidence="11" id="KW-0460">Magnesium</keyword>
<dbReference type="GO" id="GO:0003918">
    <property type="term" value="F:DNA topoisomerase type II (double strand cut, ATP-hydrolyzing) activity"/>
    <property type="evidence" value="ECO:0007669"/>
    <property type="project" value="UniProtKB-EC"/>
</dbReference>
<dbReference type="GO" id="GO:0003677">
    <property type="term" value="F:DNA binding"/>
    <property type="evidence" value="ECO:0007669"/>
    <property type="project" value="UniProtKB-UniRule"/>
</dbReference>
<feature type="compositionally biased region" description="Basic and acidic residues" evidence="17">
    <location>
        <begin position="1760"/>
        <end position="1771"/>
    </location>
</feature>
<dbReference type="PANTHER" id="PTHR10169:SF38">
    <property type="entry name" value="DNA TOPOISOMERASE 2"/>
    <property type="match status" value="1"/>
</dbReference>
<keyword evidence="13 16" id="KW-0238">DNA-binding</keyword>
<dbReference type="InterPro" id="IPR004042">
    <property type="entry name" value="Intein_endonuc_central"/>
</dbReference>
<evidence type="ECO:0000313" key="22">
    <source>
        <dbReference type="Proteomes" id="UP000594342"/>
    </source>
</evidence>
<dbReference type="GO" id="GO:0000819">
    <property type="term" value="P:sister chromatid segregation"/>
    <property type="evidence" value="ECO:0007669"/>
    <property type="project" value="TreeGrafter"/>
</dbReference>
<evidence type="ECO:0000256" key="9">
    <source>
        <dbReference type="ARBA" id="ARBA00022741"/>
    </source>
</evidence>
<dbReference type="InterPro" id="IPR036844">
    <property type="entry name" value="Hint_dom_sf"/>
</dbReference>
<gene>
    <name evidence="21" type="ORF">YASMINEVIRUS_777</name>
</gene>
<dbReference type="Gene3D" id="3.30.565.10">
    <property type="entry name" value="Histidine kinase-like ATPase, C-terminal domain"/>
    <property type="match status" value="2"/>
</dbReference>
<dbReference type="InterPro" id="IPR006171">
    <property type="entry name" value="TOPRIM_dom"/>
</dbReference>
<feature type="region of interest" description="Disordered" evidence="17">
    <location>
        <begin position="1191"/>
        <end position="1237"/>
    </location>
</feature>
<comment type="similarity">
    <text evidence="5">Belongs to the type II topoisomerase family.</text>
</comment>
<keyword evidence="12 16" id="KW-0799">Topoisomerase</keyword>
<dbReference type="InterPro" id="IPR007868">
    <property type="entry name" value="Hom_end_hint"/>
</dbReference>
<dbReference type="PRINTS" id="PR00418">
    <property type="entry name" value="TPI2FAMILY"/>
</dbReference>
<feature type="compositionally biased region" description="Basic and acidic residues" evidence="17">
    <location>
        <begin position="48"/>
        <end position="67"/>
    </location>
</feature>
<dbReference type="Gene3D" id="3.30.1360.40">
    <property type="match status" value="1"/>
</dbReference>
<dbReference type="Gene3D" id="2.170.16.10">
    <property type="entry name" value="Hedgehog/Intein (Hint) domain"/>
    <property type="match status" value="1"/>
</dbReference>
<accession>A0A5K0UA21</accession>
<evidence type="ECO:0000256" key="14">
    <source>
        <dbReference type="ARBA" id="ARBA00023235"/>
    </source>
</evidence>
<dbReference type="FunFam" id="3.40.50.670:FF:000001">
    <property type="entry name" value="DNA topoisomerase 2"/>
    <property type="match status" value="1"/>
</dbReference>
<dbReference type="Gene3D" id="3.30.230.10">
    <property type="match status" value="1"/>
</dbReference>
<evidence type="ECO:0000256" key="4">
    <source>
        <dbReference type="ARBA" id="ARBA00001946"/>
    </source>
</evidence>
<evidence type="ECO:0000256" key="2">
    <source>
        <dbReference type="ARBA" id="ARBA00001913"/>
    </source>
</evidence>
<dbReference type="SMART" id="SM00434">
    <property type="entry name" value="TOP4c"/>
    <property type="match status" value="1"/>
</dbReference>
<dbReference type="Proteomes" id="UP000594342">
    <property type="component" value="Unassembled WGS sequence"/>
</dbReference>
<dbReference type="Pfam" id="PF00521">
    <property type="entry name" value="DNA_topoisoIV"/>
    <property type="match status" value="1"/>
</dbReference>
<evidence type="ECO:0000256" key="11">
    <source>
        <dbReference type="ARBA" id="ARBA00022842"/>
    </source>
</evidence>
<organism evidence="21 22">
    <name type="scientific">Yasminevirus sp. GU-2018</name>
    <dbReference type="NCBI Taxonomy" id="2420051"/>
    <lineage>
        <taxon>Viruses</taxon>
        <taxon>Varidnaviria</taxon>
        <taxon>Bamfordvirae</taxon>
        <taxon>Nucleocytoviricota</taxon>
        <taxon>Megaviricetes</taxon>
        <taxon>Imitervirales</taxon>
        <taxon>Mimiviridae</taxon>
        <taxon>Klosneuvirinae</taxon>
        <taxon>Yasminevirus</taxon>
        <taxon>Yasminevirus saudimassiliense</taxon>
    </lineage>
</organism>
<feature type="domain" description="Toprim" evidence="19">
    <location>
        <begin position="961"/>
        <end position="1075"/>
    </location>
</feature>
<dbReference type="SMART" id="SM00433">
    <property type="entry name" value="TOP2c"/>
    <property type="match status" value="1"/>
</dbReference>
<keyword evidence="22" id="KW-1185">Reference proteome</keyword>
<dbReference type="InterPro" id="IPR002205">
    <property type="entry name" value="Topo_IIA_dom_A"/>
</dbReference>
<feature type="compositionally biased region" description="Acidic residues" evidence="17">
    <location>
        <begin position="1785"/>
        <end position="1803"/>
    </location>
</feature>
<dbReference type="EC" id="5.6.2.2" evidence="6"/>
<feature type="compositionally biased region" description="Acidic residues" evidence="17">
    <location>
        <begin position="1202"/>
        <end position="1237"/>
    </location>
</feature>
<protein>
    <recommendedName>
        <fullName evidence="7">DNA topoisomerase 2</fullName>
        <ecNumber evidence="6">5.6.2.2</ecNumber>
    </recommendedName>
    <alternativeName>
        <fullName evidence="15">DNA topoisomerase II</fullName>
    </alternativeName>
</protein>
<dbReference type="Pfam" id="PF05204">
    <property type="entry name" value="Hom_end"/>
    <property type="match status" value="1"/>
</dbReference>
<proteinExistence type="inferred from homology"/>
<evidence type="ECO:0000256" key="10">
    <source>
        <dbReference type="ARBA" id="ARBA00022840"/>
    </source>
</evidence>
<evidence type="ECO:0000256" key="6">
    <source>
        <dbReference type="ARBA" id="ARBA00012895"/>
    </source>
</evidence>
<feature type="region of interest" description="Disordered" evidence="17">
    <location>
        <begin position="1760"/>
        <end position="1842"/>
    </location>
</feature>
<dbReference type="Gene3D" id="3.30.1490.30">
    <property type="match status" value="1"/>
</dbReference>
<evidence type="ECO:0000256" key="15">
    <source>
        <dbReference type="ARBA" id="ARBA00031138"/>
    </source>
</evidence>
<feature type="compositionally biased region" description="Basic and acidic residues" evidence="17">
    <location>
        <begin position="1823"/>
        <end position="1832"/>
    </location>
</feature>
<comment type="catalytic activity">
    <reaction evidence="1 16">
        <text>ATP-dependent breakage, passage and rejoining of double-stranded DNA.</text>
        <dbReference type="EC" id="5.6.2.2"/>
    </reaction>
</comment>
<dbReference type="SUPFAM" id="SSF56719">
    <property type="entry name" value="Type II DNA topoisomerase"/>
    <property type="match status" value="2"/>
</dbReference>
<dbReference type="Gene3D" id="3.10.28.10">
    <property type="entry name" value="Homing endonucleases"/>
    <property type="match status" value="1"/>
</dbReference>
<dbReference type="Pfam" id="PF16898">
    <property type="entry name" value="TOPRIM_C"/>
    <property type="match status" value="2"/>
</dbReference>
<dbReference type="InterPro" id="IPR013758">
    <property type="entry name" value="Topo_IIA_A/C_ab"/>
</dbReference>
<dbReference type="InterPro" id="IPR013760">
    <property type="entry name" value="Topo_IIA-like_dom_sf"/>
</dbReference>
<dbReference type="InterPro" id="IPR013757">
    <property type="entry name" value="Topo_IIA_A_a_sf"/>
</dbReference>
<dbReference type="InterPro" id="IPR014721">
    <property type="entry name" value="Ribsml_uS5_D2-typ_fold_subgr"/>
</dbReference>
<evidence type="ECO:0000256" key="17">
    <source>
        <dbReference type="SAM" id="MobiDB-lite"/>
    </source>
</evidence>
<dbReference type="GO" id="GO:0046872">
    <property type="term" value="F:metal ion binding"/>
    <property type="evidence" value="ECO:0007669"/>
    <property type="project" value="UniProtKB-KW"/>
</dbReference>
<reference evidence="21 22" key="1">
    <citation type="submission" date="2018-10" db="EMBL/GenBank/DDBJ databases">
        <authorList>
            <consortium name="IHU Genomes"/>
        </authorList>
    </citation>
    <scope>NUCLEOTIDE SEQUENCE [LARGE SCALE GENOMIC DNA]</scope>
    <source>
        <strain evidence="21 22">A1</strain>
    </source>
</reference>
<dbReference type="GO" id="GO:0030908">
    <property type="term" value="P:protein splicing"/>
    <property type="evidence" value="ECO:0007669"/>
    <property type="project" value="InterPro"/>
</dbReference>
<evidence type="ECO:0000256" key="1">
    <source>
        <dbReference type="ARBA" id="ARBA00000185"/>
    </source>
</evidence>
<evidence type="ECO:0000259" key="18">
    <source>
        <dbReference type="PROSITE" id="PS50819"/>
    </source>
</evidence>
<dbReference type="FunFam" id="3.90.199.10:FF:000002">
    <property type="entry name" value="DNA topoisomerase 2"/>
    <property type="match status" value="1"/>
</dbReference>
<dbReference type="PANTHER" id="PTHR10169">
    <property type="entry name" value="DNA TOPOISOMERASE/GYRASE"/>
    <property type="match status" value="1"/>
</dbReference>
<comment type="cofactor">
    <cofactor evidence="2">
        <name>Ca(2+)</name>
        <dbReference type="ChEBI" id="CHEBI:29108"/>
    </cofactor>
</comment>
<evidence type="ECO:0000256" key="8">
    <source>
        <dbReference type="ARBA" id="ARBA00022723"/>
    </source>
</evidence>
<evidence type="ECO:0000256" key="3">
    <source>
        <dbReference type="ARBA" id="ARBA00001936"/>
    </source>
</evidence>
<keyword evidence="10" id="KW-0067">ATP-binding</keyword>